<comment type="caution">
    <text evidence="2">The sequence shown here is derived from an EMBL/GenBank/DDBJ whole genome shotgun (WGS) entry which is preliminary data.</text>
</comment>
<dbReference type="VEuPathDB" id="TrichDB:TRFO_34800"/>
<evidence type="ECO:0000256" key="1">
    <source>
        <dbReference type="SAM" id="MobiDB-lite"/>
    </source>
</evidence>
<protein>
    <submittedName>
        <fullName evidence="2">Uncharacterized protein</fullName>
    </submittedName>
</protein>
<organism evidence="2 3">
    <name type="scientific">Tritrichomonas foetus</name>
    <dbReference type="NCBI Taxonomy" id="1144522"/>
    <lineage>
        <taxon>Eukaryota</taxon>
        <taxon>Metamonada</taxon>
        <taxon>Parabasalia</taxon>
        <taxon>Tritrichomonadida</taxon>
        <taxon>Tritrichomonadidae</taxon>
        <taxon>Tritrichomonas</taxon>
    </lineage>
</organism>
<feature type="region of interest" description="Disordered" evidence="1">
    <location>
        <begin position="1"/>
        <end position="22"/>
    </location>
</feature>
<keyword evidence="3" id="KW-1185">Reference proteome</keyword>
<proteinExistence type="predicted"/>
<evidence type="ECO:0000313" key="2">
    <source>
        <dbReference type="EMBL" id="OHS98888.1"/>
    </source>
</evidence>
<dbReference type="Proteomes" id="UP000179807">
    <property type="component" value="Unassembled WGS sequence"/>
</dbReference>
<reference evidence="2" key="1">
    <citation type="submission" date="2016-10" db="EMBL/GenBank/DDBJ databases">
        <authorList>
            <person name="Benchimol M."/>
            <person name="Almeida L.G."/>
            <person name="Vasconcelos A.T."/>
            <person name="Perreira-Neves A."/>
            <person name="Rosa I.A."/>
            <person name="Tasca T."/>
            <person name="Bogo M.R."/>
            <person name="de Souza W."/>
        </authorList>
    </citation>
    <scope>NUCLEOTIDE SEQUENCE [LARGE SCALE GENOMIC DNA]</scope>
    <source>
        <strain evidence="2">K</strain>
    </source>
</reference>
<dbReference type="GeneID" id="94844582"/>
<feature type="compositionally biased region" description="Polar residues" evidence="1">
    <location>
        <begin position="866"/>
        <end position="883"/>
    </location>
</feature>
<name>A0A1J4JI80_9EUKA</name>
<dbReference type="RefSeq" id="XP_068352025.1">
    <property type="nucleotide sequence ID" value="XM_068509878.1"/>
</dbReference>
<feature type="compositionally biased region" description="Acidic residues" evidence="1">
    <location>
        <begin position="308"/>
        <end position="322"/>
    </location>
</feature>
<gene>
    <name evidence="2" type="ORF">TRFO_34800</name>
</gene>
<feature type="compositionally biased region" description="Basic and acidic residues" evidence="1">
    <location>
        <begin position="350"/>
        <end position="360"/>
    </location>
</feature>
<accession>A0A1J4JI80</accession>
<sequence length="901" mass="105754">MSGNNSQENASATEGTPEYDKPPYKEFIQQPLADIFLIGVAKIYSLNAAIQYDCKTIYKEMPPKFTEHLLVNIENYQWYLHLLQKMKLHRRQPSEDFKLLFDQIVKAEVTKQFWDTYERASKNFKLHEPSKALPKEFNDNMLAFQKLYDITTFCEKLTKKLNEKFNLKYNPTQIFAIFPPTKLLHYCKIKGHEKLLEILLDQRFFNDLTKQNFVARWQNFLNSGIEINQLMEFYMKLKPETFKMPEFVRSFDEEKEHQSHNLFVKRQASDESSDEQPSKTFAGVNKPRDKTKSTKKVRKTLGRREAELFESTDSDFDPDPDSDEKAPLPAKTSLKPRTKQKITKTVILKNSEKVQKDKKDKNKKLPPLSPHEVPDEEIAIDIRFDELNDHHLEIQKDCKFYIPCYYEGEKRKLKVEQPGETKKVYIRYFKDEKPHQVFIINNHVLYQKLKRDDHYEFDCNCDSIWFGQYDRPVMSLNLMKRMSDADDDAQNANLKLELTYQALKICIPHIENVQLLQIAFCYASTMYNLFESATDKNENYGLDLLNDIVLHPKHTFEMSMTYLSIYYSAAIEARTRTIELFTEADRMAAIWAQDQSIDKHESEKDRQEAIWWENRTLTLAKIAIRFASSLLTADGQKFRNEEWNNDPFKQYMPKWFIAGHSIDADHLDSGVRFFITPSDVVRFNQLFHEVLEHLNQLLTNEFTVEETHHPCFKAFVAPETKTYIRASIEPKDEATKDQMKDILKMVQKIKFQMASMDAYFYPSTLFSETMNRFLMDNDCSPLHPEKPCFQKFYQELQQYANTHIMMQPLFRETQTLIHLEHVQFSVPAKYVHIEEEAPEPTPERSHSPPRISTKRPNRAGSGKTPMITSSVQAPPTTSASQPTDPKEVALSEEEISQNFDL</sequence>
<feature type="region of interest" description="Disordered" evidence="1">
    <location>
        <begin position="258"/>
        <end position="372"/>
    </location>
</feature>
<evidence type="ECO:0000313" key="3">
    <source>
        <dbReference type="Proteomes" id="UP000179807"/>
    </source>
</evidence>
<dbReference type="AlphaFoldDB" id="A0A1J4JI80"/>
<feature type="compositionally biased region" description="Basic and acidic residues" evidence="1">
    <location>
        <begin position="835"/>
        <end position="846"/>
    </location>
</feature>
<feature type="region of interest" description="Disordered" evidence="1">
    <location>
        <begin position="835"/>
        <end position="901"/>
    </location>
</feature>
<dbReference type="EMBL" id="MLAK01001035">
    <property type="protein sequence ID" value="OHS98888.1"/>
    <property type="molecule type" value="Genomic_DNA"/>
</dbReference>
<feature type="compositionally biased region" description="Polar residues" evidence="1">
    <location>
        <begin position="1"/>
        <end position="14"/>
    </location>
</feature>